<evidence type="ECO:0000256" key="6">
    <source>
        <dbReference type="SAM" id="MobiDB-lite"/>
    </source>
</evidence>
<gene>
    <name evidence="8" type="ORF">M409DRAFT_49918</name>
</gene>
<sequence length="870" mass="95679">MVKKSPTPWLADFVSAEIRQVIDWKRTLSDNIKPDPDSRFDDDGSNFRSVATDLPTHCSLQLIEVILAKQQPTVVVSDGHTRIKARLSQDAVAVLEDEAGAKFTKDMLNDVFQPALLTVISTPLGTPDGFIQLYIDGIEYEHHLRRSEGQPSPIEENENIQILLDDIRKIRCAGLPSSDPHDFEPAGLDKPAFDSPRSTISQQLHKPTRLPTKAASARDSAPKSSPASRINDNQISNWAIQTQRVMSRKKAGPNLDRDGFEVESGLNLDRPLQVASNNAPDTNAGRSALAPNAQSDHVLGLLGGRTGGKRSREESPPLHRSPVVVAESPSNVIQGDDGASRTITALGKDTPNLSSTAPPSAQPPPKQTQASLRSSGNASVPYGRRKIPVNQWNLLDRKDSWLPSMPGQSFPSPNVPIELLTKWNALMKNAPESLRMSQATDTAEAVPDDEVDSSGEESEDDSDSVKEFGPSQWGSSPPARAVELPPDSSFESVVRGSQQDELRVAPPRAMPTARTVASAATLRNPPPPKPAGSASREEYGSWERSARPHDPTPPPRGPRSSQENLHSWERSARRDGPIHPPRGPRSSREDHGSWERSAMRDDAGHPSRGPRSYLAEFSSPARSQPTRPSQTRSQDQSSRFERRSPRRLHGDDAATIYDGSGSRPPWSLREKRPSSAHSPQRRPSSQVMPDRTIDQSPRRSIAGRSPSGVWTTTQTGEESPRRPAVNGNAMSPPTGPRAMQTPSRTSIPQSQLSVDRSARASPFPNVPMVGRRKSGAPPHSSPREPRADNPNGHVSRNDNLNKPEESRPPTSSHRSVTPGTQMAEPPSRPAKDAYDDRPVGTHEPPREQHPDERYREVRRERTWHYKRRDW</sequence>
<feature type="compositionally biased region" description="Polar residues" evidence="6">
    <location>
        <begin position="740"/>
        <end position="754"/>
    </location>
</feature>
<dbReference type="GO" id="GO:0042162">
    <property type="term" value="F:telomeric DNA binding"/>
    <property type="evidence" value="ECO:0007669"/>
    <property type="project" value="InterPro"/>
</dbReference>
<evidence type="ECO:0000256" key="3">
    <source>
        <dbReference type="ARBA" id="ARBA00022454"/>
    </source>
</evidence>
<feature type="compositionally biased region" description="Polar residues" evidence="6">
    <location>
        <begin position="675"/>
        <end position="687"/>
    </location>
</feature>
<dbReference type="GeneID" id="54564658"/>
<feature type="region of interest" description="Disordered" evidence="6">
    <location>
        <begin position="175"/>
        <end position="237"/>
    </location>
</feature>
<dbReference type="GO" id="GO:0005697">
    <property type="term" value="C:telomerase holoenzyme complex"/>
    <property type="evidence" value="ECO:0007669"/>
    <property type="project" value="InterPro"/>
</dbReference>
<feature type="compositionally biased region" description="Polar residues" evidence="6">
    <location>
        <begin position="808"/>
        <end position="820"/>
    </location>
</feature>
<name>A0A6A6CYC2_ZASCE</name>
<dbReference type="GO" id="GO:0007004">
    <property type="term" value="P:telomere maintenance via telomerase"/>
    <property type="evidence" value="ECO:0007669"/>
    <property type="project" value="InterPro"/>
</dbReference>
<dbReference type="Pfam" id="PF10341">
    <property type="entry name" value="TPP1"/>
    <property type="match status" value="1"/>
</dbReference>
<comment type="subcellular location">
    <subcellularLocation>
        <location evidence="2">Chromosome</location>
        <location evidence="2">Telomere</location>
    </subcellularLocation>
    <subcellularLocation>
        <location evidence="1">Nucleus</location>
    </subcellularLocation>
</comment>
<feature type="compositionally biased region" description="Polar residues" evidence="6">
    <location>
        <begin position="274"/>
        <end position="285"/>
    </location>
</feature>
<feature type="compositionally biased region" description="Basic and acidic residues" evidence="6">
    <location>
        <begin position="535"/>
        <end position="550"/>
    </location>
</feature>
<dbReference type="OrthoDB" id="3538943at2759"/>
<evidence type="ECO:0000313" key="9">
    <source>
        <dbReference type="Proteomes" id="UP000799537"/>
    </source>
</evidence>
<feature type="compositionally biased region" description="Basic and acidic residues" evidence="6">
    <location>
        <begin position="638"/>
        <end position="652"/>
    </location>
</feature>
<feature type="compositionally biased region" description="Acidic residues" evidence="6">
    <location>
        <begin position="446"/>
        <end position="462"/>
    </location>
</feature>
<evidence type="ECO:0000259" key="7">
    <source>
        <dbReference type="Pfam" id="PF10341"/>
    </source>
</evidence>
<organism evidence="8 9">
    <name type="scientific">Zasmidium cellare ATCC 36951</name>
    <dbReference type="NCBI Taxonomy" id="1080233"/>
    <lineage>
        <taxon>Eukaryota</taxon>
        <taxon>Fungi</taxon>
        <taxon>Dikarya</taxon>
        <taxon>Ascomycota</taxon>
        <taxon>Pezizomycotina</taxon>
        <taxon>Dothideomycetes</taxon>
        <taxon>Dothideomycetidae</taxon>
        <taxon>Mycosphaerellales</taxon>
        <taxon>Mycosphaerellaceae</taxon>
        <taxon>Zasmidium</taxon>
    </lineage>
</organism>
<keyword evidence="3" id="KW-0158">Chromosome</keyword>
<dbReference type="Proteomes" id="UP000799537">
    <property type="component" value="Unassembled WGS sequence"/>
</dbReference>
<feature type="region of interest" description="Disordered" evidence="6">
    <location>
        <begin position="266"/>
        <end position="384"/>
    </location>
</feature>
<feature type="region of interest" description="Disordered" evidence="6">
    <location>
        <begin position="433"/>
        <end position="856"/>
    </location>
</feature>
<dbReference type="AlphaFoldDB" id="A0A6A6CYC2"/>
<evidence type="ECO:0000256" key="1">
    <source>
        <dbReference type="ARBA" id="ARBA00004123"/>
    </source>
</evidence>
<keyword evidence="5" id="KW-0539">Nucleus</keyword>
<feature type="compositionally biased region" description="Basic and acidic residues" evidence="6">
    <location>
        <begin position="795"/>
        <end position="807"/>
    </location>
</feature>
<dbReference type="InterPro" id="IPR019437">
    <property type="entry name" value="TPP1/Est3"/>
</dbReference>
<feature type="compositionally biased region" description="Polar residues" evidence="6">
    <location>
        <begin position="196"/>
        <end position="205"/>
    </location>
</feature>
<reference evidence="8" key="1">
    <citation type="journal article" date="2020" name="Stud. Mycol.">
        <title>101 Dothideomycetes genomes: a test case for predicting lifestyles and emergence of pathogens.</title>
        <authorList>
            <person name="Haridas S."/>
            <person name="Albert R."/>
            <person name="Binder M."/>
            <person name="Bloem J."/>
            <person name="Labutti K."/>
            <person name="Salamov A."/>
            <person name="Andreopoulos B."/>
            <person name="Baker S."/>
            <person name="Barry K."/>
            <person name="Bills G."/>
            <person name="Bluhm B."/>
            <person name="Cannon C."/>
            <person name="Castanera R."/>
            <person name="Culley D."/>
            <person name="Daum C."/>
            <person name="Ezra D."/>
            <person name="Gonzalez J."/>
            <person name="Henrissat B."/>
            <person name="Kuo A."/>
            <person name="Liang C."/>
            <person name="Lipzen A."/>
            <person name="Lutzoni F."/>
            <person name="Magnuson J."/>
            <person name="Mondo S."/>
            <person name="Nolan M."/>
            <person name="Ohm R."/>
            <person name="Pangilinan J."/>
            <person name="Park H.-J."/>
            <person name="Ramirez L."/>
            <person name="Alfaro M."/>
            <person name="Sun H."/>
            <person name="Tritt A."/>
            <person name="Yoshinaga Y."/>
            <person name="Zwiers L.-H."/>
            <person name="Turgeon B."/>
            <person name="Goodwin S."/>
            <person name="Spatafora J."/>
            <person name="Crous P."/>
            <person name="Grigoriev I."/>
        </authorList>
    </citation>
    <scope>NUCLEOTIDE SEQUENCE</scope>
    <source>
        <strain evidence="8">ATCC 36951</strain>
    </source>
</reference>
<evidence type="ECO:0000256" key="5">
    <source>
        <dbReference type="ARBA" id="ARBA00023242"/>
    </source>
</evidence>
<evidence type="ECO:0000256" key="2">
    <source>
        <dbReference type="ARBA" id="ARBA00004574"/>
    </source>
</evidence>
<evidence type="ECO:0000256" key="4">
    <source>
        <dbReference type="ARBA" id="ARBA00022895"/>
    </source>
</evidence>
<proteinExistence type="predicted"/>
<evidence type="ECO:0000313" key="8">
    <source>
        <dbReference type="EMBL" id="KAF2172184.1"/>
    </source>
</evidence>
<dbReference type="GO" id="GO:0000781">
    <property type="term" value="C:chromosome, telomeric region"/>
    <property type="evidence" value="ECO:0007669"/>
    <property type="project" value="UniProtKB-SubCell"/>
</dbReference>
<feature type="compositionally biased region" description="Polar residues" evidence="6">
    <location>
        <begin position="708"/>
        <end position="717"/>
    </location>
</feature>
<keyword evidence="9" id="KW-1185">Reference proteome</keyword>
<dbReference type="RefSeq" id="XP_033673073.1">
    <property type="nucleotide sequence ID" value="XM_033811386.1"/>
</dbReference>
<feature type="compositionally biased region" description="Basic and acidic residues" evidence="6">
    <location>
        <begin position="586"/>
        <end position="605"/>
    </location>
</feature>
<feature type="compositionally biased region" description="Polar residues" evidence="6">
    <location>
        <begin position="620"/>
        <end position="637"/>
    </location>
</feature>
<protein>
    <recommendedName>
        <fullName evidence="7">Shelterin complex subunit TPP1/Est3 domain-containing protein</fullName>
    </recommendedName>
</protein>
<feature type="compositionally biased region" description="Basic and acidic residues" evidence="6">
    <location>
        <begin position="829"/>
        <end position="856"/>
    </location>
</feature>
<dbReference type="EMBL" id="ML993581">
    <property type="protein sequence ID" value="KAF2172184.1"/>
    <property type="molecule type" value="Genomic_DNA"/>
</dbReference>
<feature type="compositionally biased region" description="Basic and acidic residues" evidence="6">
    <location>
        <begin position="566"/>
        <end position="577"/>
    </location>
</feature>
<accession>A0A6A6CYC2</accession>
<feature type="domain" description="Shelterin complex subunit TPP1/Est3" evidence="7">
    <location>
        <begin position="7"/>
        <end position="112"/>
    </location>
</feature>
<feature type="compositionally biased region" description="Polar residues" evidence="6">
    <location>
        <begin position="222"/>
        <end position="237"/>
    </location>
</feature>
<keyword evidence="4" id="KW-0779">Telomere</keyword>